<dbReference type="CDD" id="cd02214">
    <property type="entry name" value="cupin_MJ1618"/>
    <property type="match status" value="1"/>
</dbReference>
<dbReference type="PANTHER" id="PTHR36114:SF8">
    <property type="entry name" value="CUPIN TYPE-1 DOMAIN-CONTAINING PROTEIN"/>
    <property type="match status" value="1"/>
</dbReference>
<feature type="domain" description="Cupin type-2" evidence="1">
    <location>
        <begin position="38"/>
        <end position="107"/>
    </location>
</feature>
<organism evidence="2 3">
    <name type="scientific">Azotobacter chroococcum NCIMB 8003</name>
    <dbReference type="NCBI Taxonomy" id="1328314"/>
    <lineage>
        <taxon>Bacteria</taxon>
        <taxon>Pseudomonadati</taxon>
        <taxon>Pseudomonadota</taxon>
        <taxon>Gammaproteobacteria</taxon>
        <taxon>Pseudomonadales</taxon>
        <taxon>Pseudomonadaceae</taxon>
        <taxon>Azotobacter</taxon>
    </lineage>
</organism>
<dbReference type="EMBL" id="CP010415">
    <property type="protein sequence ID" value="AJE19634.1"/>
    <property type="molecule type" value="Genomic_DNA"/>
</dbReference>
<evidence type="ECO:0000313" key="2">
    <source>
        <dbReference type="EMBL" id="AJE19634.1"/>
    </source>
</evidence>
<dbReference type="KEGG" id="acx:Achr_1200"/>
<evidence type="ECO:0000313" key="3">
    <source>
        <dbReference type="Proteomes" id="UP000068210"/>
    </source>
</evidence>
<protein>
    <recommendedName>
        <fullName evidence="1">Cupin type-2 domain-containing protein</fullName>
    </recommendedName>
</protein>
<dbReference type="Proteomes" id="UP000068210">
    <property type="component" value="Chromosome"/>
</dbReference>
<dbReference type="SUPFAM" id="SSF51182">
    <property type="entry name" value="RmlC-like cupins"/>
    <property type="match status" value="1"/>
</dbReference>
<dbReference type="HOGENOM" id="CLU_129810_1_0_6"/>
<reference evidence="2 3" key="1">
    <citation type="journal article" date="2015" name="PLoS ONE">
        <title>Azotobacter Genomes: The Genome of Azotobacter chroococcum NCIMB 8003 (ATCC 4412).</title>
        <authorList>
            <person name="Robson R.L."/>
            <person name="Jones R."/>
            <person name="Robson R.M."/>
            <person name="Schwartz A."/>
            <person name="Richardson T.H."/>
        </authorList>
    </citation>
    <scope>NUCLEOTIDE SEQUENCE [LARGE SCALE GENOMIC DNA]</scope>
    <source>
        <strain evidence="2 3">NCIMB 8003</strain>
    </source>
</reference>
<dbReference type="InterPro" id="IPR014710">
    <property type="entry name" value="RmlC-like_jellyroll"/>
</dbReference>
<dbReference type="InterPro" id="IPR052044">
    <property type="entry name" value="PKS_Associated_Protein"/>
</dbReference>
<dbReference type="InterPro" id="IPR013096">
    <property type="entry name" value="Cupin_2"/>
</dbReference>
<dbReference type="RefSeq" id="WP_039800810.1">
    <property type="nucleotide sequence ID" value="NZ_CP010415.1"/>
</dbReference>
<accession>A0A0C4WIS5</accession>
<evidence type="ECO:0000259" key="1">
    <source>
        <dbReference type="Pfam" id="PF07883"/>
    </source>
</evidence>
<dbReference type="Gene3D" id="2.60.120.10">
    <property type="entry name" value="Jelly Rolls"/>
    <property type="match status" value="1"/>
</dbReference>
<dbReference type="STRING" id="1328314.Achr_1200"/>
<keyword evidence="3" id="KW-1185">Reference proteome</keyword>
<gene>
    <name evidence="2" type="ORF">Achr_1200</name>
</gene>
<name>A0A0C4WIS5_9GAMM</name>
<dbReference type="Pfam" id="PF07883">
    <property type="entry name" value="Cupin_2"/>
    <property type="match status" value="1"/>
</dbReference>
<dbReference type="InterPro" id="IPR011051">
    <property type="entry name" value="RmlC_Cupin_sf"/>
</dbReference>
<dbReference type="PANTHER" id="PTHR36114">
    <property type="entry name" value="16.7 KDA PROTEIN IN WHIE LOCUS"/>
    <property type="match status" value="1"/>
</dbReference>
<dbReference type="AlphaFoldDB" id="A0A0C4WIS5"/>
<sequence>MKPAILRADPAAAFLTTERCRILELCNSAGDPALSIALATVAPGETTQLHRLHGVDERYLILHGEGLVSLGRQPPEAVGPGDLVVIPAGTTQQIANTGDRELAFYCLCTPRFTPACYEALGD</sequence>
<proteinExistence type="predicted"/>